<evidence type="ECO:0000313" key="5">
    <source>
        <dbReference type="EMBL" id="PWE12969.1"/>
    </source>
</evidence>
<evidence type="ECO:0000256" key="4">
    <source>
        <dbReference type="SAM" id="Coils"/>
    </source>
</evidence>
<dbReference type="RefSeq" id="WP_042487564.1">
    <property type="nucleotide sequence ID" value="NZ_CP013119.1"/>
</dbReference>
<dbReference type="GO" id="GO:0044780">
    <property type="term" value="P:bacterial-type flagellum assembly"/>
    <property type="evidence" value="ECO:0007669"/>
    <property type="project" value="InterPro"/>
</dbReference>
<dbReference type="Gene3D" id="1.20.58.300">
    <property type="entry name" value="FlgN-like"/>
    <property type="match status" value="1"/>
</dbReference>
<keyword evidence="8" id="KW-1185">Reference proteome</keyword>
<protein>
    <submittedName>
        <fullName evidence="6">Flagellar protein FlgN</fullName>
    </submittedName>
    <submittedName>
        <fullName evidence="5">Flagellar synthesis chaperone</fullName>
    </submittedName>
</protein>
<evidence type="ECO:0000256" key="3">
    <source>
        <dbReference type="ARBA" id="ARBA00022795"/>
    </source>
</evidence>
<keyword evidence="5" id="KW-0282">Flagellum</keyword>
<dbReference type="InterPro" id="IPR007809">
    <property type="entry name" value="FlgN-like"/>
</dbReference>
<keyword evidence="5" id="KW-0966">Cell projection</keyword>
<gene>
    <name evidence="5" type="ORF">DF183_14100</name>
    <name evidence="6" type="ORF">M2J83_06790</name>
</gene>
<keyword evidence="5" id="KW-0969">Cilium</keyword>
<dbReference type="EMBL" id="QEXO01000004">
    <property type="protein sequence ID" value="PWE12969.1"/>
    <property type="molecule type" value="Genomic_DNA"/>
</dbReference>
<keyword evidence="4" id="KW-0175">Coiled coil</keyword>
<dbReference type="STRING" id="511.UZ73_15465"/>
<accession>A0A0M7FZ59</accession>
<dbReference type="GeneID" id="29368629"/>
<evidence type="ECO:0000313" key="8">
    <source>
        <dbReference type="Proteomes" id="UP001211866"/>
    </source>
</evidence>
<evidence type="ECO:0000256" key="1">
    <source>
        <dbReference type="ARBA" id="ARBA00002397"/>
    </source>
</evidence>
<evidence type="ECO:0000313" key="7">
    <source>
        <dbReference type="Proteomes" id="UP000245216"/>
    </source>
</evidence>
<reference evidence="6 8" key="3">
    <citation type="submission" date="2022-05" db="EMBL/GenBank/DDBJ databases">
        <title>Complete sequence of strain NY11312.</title>
        <authorList>
            <person name="Zhou D."/>
        </authorList>
    </citation>
    <scope>NUCLEOTIDE SEQUENCE [LARGE SCALE GENOMIC DNA]</scope>
    <source>
        <strain evidence="6 8">NY11312</strain>
    </source>
</reference>
<accession>A0A0S2JUE2</accession>
<dbReference type="EMBL" id="CP096916">
    <property type="protein sequence ID" value="WBM39510.1"/>
    <property type="molecule type" value="Genomic_DNA"/>
</dbReference>
<evidence type="ECO:0000313" key="6">
    <source>
        <dbReference type="EMBL" id="WBM39510.1"/>
    </source>
</evidence>
<dbReference type="Proteomes" id="UP000245216">
    <property type="component" value="Unassembled WGS sequence"/>
</dbReference>
<dbReference type="SUPFAM" id="SSF140566">
    <property type="entry name" value="FlgN-like"/>
    <property type="match status" value="1"/>
</dbReference>
<dbReference type="Pfam" id="PF05130">
    <property type="entry name" value="FlgN"/>
    <property type="match status" value="1"/>
</dbReference>
<comment type="function">
    <text evidence="1">Required for the efficient initiation of filament assembly.</text>
</comment>
<organism evidence="5 7">
    <name type="scientific">Alcaligenes faecalis</name>
    <dbReference type="NCBI Taxonomy" id="511"/>
    <lineage>
        <taxon>Bacteria</taxon>
        <taxon>Pseudomonadati</taxon>
        <taxon>Pseudomonadota</taxon>
        <taxon>Betaproteobacteria</taxon>
        <taxon>Burkholderiales</taxon>
        <taxon>Alcaligenaceae</taxon>
        <taxon>Alcaligenes</taxon>
    </lineage>
</organism>
<keyword evidence="3" id="KW-1005">Bacterial flagellum biogenesis</keyword>
<sequence length="149" mass="17184">MSLQTCLADQHQALLDFEQLLVEENTLLLRSFEPQELAQITLRKYQLVERIEQLDQARAQLLQARELENNLQGLRYAAEEDELEQELEQLIELSEKVRNASDNNRILVDTFLIDTQQNLDALEAFTGRNTFYDASGKTQNTQSSLSLKV</sequence>
<reference evidence="5 7" key="2">
    <citation type="submission" date="2018-05" db="EMBL/GenBank/DDBJ databases">
        <authorList>
            <person name="Lanie J.A."/>
            <person name="Ng W.-L."/>
            <person name="Kazmierczak K.M."/>
            <person name="Andrzejewski T.M."/>
            <person name="Davidsen T.M."/>
            <person name="Wayne K.J."/>
            <person name="Tettelin H."/>
            <person name="Glass J.I."/>
            <person name="Rusch D."/>
            <person name="Podicherti R."/>
            <person name="Tsui H.-C.T."/>
            <person name="Winkler M.E."/>
        </authorList>
    </citation>
    <scope>NUCLEOTIDE SEQUENCE [LARGE SCALE GENOMIC DNA]</scope>
    <source>
        <strain evidence="5 7">YBY</strain>
    </source>
</reference>
<proteinExistence type="inferred from homology"/>
<dbReference type="OrthoDB" id="8689744at2"/>
<feature type="coiled-coil region" evidence="4">
    <location>
        <begin position="54"/>
        <end position="103"/>
    </location>
</feature>
<dbReference type="Proteomes" id="UP001211866">
    <property type="component" value="Chromosome"/>
</dbReference>
<name>A0A0M7FZ59_ALCFA</name>
<reference evidence="5 7" key="1">
    <citation type="submission" date="2018-05" db="EMBL/GenBank/DDBJ databases">
        <title>Genome Sequence of an Efficient Indole-Degrading Bacterium, Alcaligenes sp.YBY.</title>
        <authorList>
            <person name="Yang B."/>
        </authorList>
    </citation>
    <scope>NUCLEOTIDE SEQUENCE [LARGE SCALE GENOMIC DNA]</scope>
    <source>
        <strain evidence="5 7">YBY</strain>
    </source>
</reference>
<dbReference type="KEGG" id="afa:UZ73_15465"/>
<evidence type="ECO:0000256" key="2">
    <source>
        <dbReference type="ARBA" id="ARBA00007703"/>
    </source>
</evidence>
<comment type="similarity">
    <text evidence="2">Belongs to the FlgN family.</text>
</comment>
<dbReference type="InterPro" id="IPR036679">
    <property type="entry name" value="FlgN-like_sf"/>
</dbReference>
<dbReference type="AlphaFoldDB" id="A0A0M7FZ59"/>